<dbReference type="AlphaFoldDB" id="A0A0S3PVX1"/>
<feature type="transmembrane region" description="Helical" evidence="1">
    <location>
        <begin position="94"/>
        <end position="113"/>
    </location>
</feature>
<gene>
    <name evidence="2" type="ORF">GJW-30_1_02628</name>
</gene>
<feature type="transmembrane region" description="Helical" evidence="1">
    <location>
        <begin position="153"/>
        <end position="171"/>
    </location>
</feature>
<keyword evidence="1" id="KW-0812">Transmembrane</keyword>
<dbReference type="Proteomes" id="UP000236884">
    <property type="component" value="Chromosome"/>
</dbReference>
<evidence type="ECO:0000256" key="1">
    <source>
        <dbReference type="SAM" id="Phobius"/>
    </source>
</evidence>
<protein>
    <recommendedName>
        <fullName evidence="4">Big-1 domain-containing protein</fullName>
    </recommendedName>
</protein>
<evidence type="ECO:0008006" key="4">
    <source>
        <dbReference type="Google" id="ProtNLM"/>
    </source>
</evidence>
<reference evidence="2 3" key="1">
    <citation type="submission" date="2015-08" db="EMBL/GenBank/DDBJ databases">
        <title>Investigation of the bacterial diversity of lava forest soil.</title>
        <authorList>
            <person name="Lee J.S."/>
        </authorList>
    </citation>
    <scope>NUCLEOTIDE SEQUENCE [LARGE SCALE GENOMIC DNA]</scope>
    <source>
        <strain evidence="2 3">GJW-30</strain>
    </source>
</reference>
<keyword evidence="1" id="KW-1133">Transmembrane helix</keyword>
<dbReference type="KEGG" id="vgo:GJW-30_1_02628"/>
<accession>A0A0S3PVX1</accession>
<sequence length="173" mass="18247">MLDRVVNVFAVDSNGRALVGADIQFFINGQAAGGVTGSDGRAHIQLDNRTDVVSVTVTYAGESQSEKLGQNQDTFEFRFAHVALEAPSFMEKHLALFIGLALVVLSVVLAFFFKDPSALQTRIILAVLALGGGAVATEITGMLKVDLNLGQKLVVAATGALAIFVILYLVVPA</sequence>
<dbReference type="RefSeq" id="WP_096356019.1">
    <property type="nucleotide sequence ID" value="NZ_AP014946.1"/>
</dbReference>
<keyword evidence="3" id="KW-1185">Reference proteome</keyword>
<dbReference type="EMBL" id="AP014946">
    <property type="protein sequence ID" value="BAT60093.1"/>
    <property type="molecule type" value="Genomic_DNA"/>
</dbReference>
<name>A0A0S3PVX1_9BRAD</name>
<evidence type="ECO:0000313" key="3">
    <source>
        <dbReference type="Proteomes" id="UP000236884"/>
    </source>
</evidence>
<feature type="transmembrane region" description="Helical" evidence="1">
    <location>
        <begin position="119"/>
        <end position="141"/>
    </location>
</feature>
<proteinExistence type="predicted"/>
<evidence type="ECO:0000313" key="2">
    <source>
        <dbReference type="EMBL" id="BAT60093.1"/>
    </source>
</evidence>
<keyword evidence="1" id="KW-0472">Membrane</keyword>
<organism evidence="2 3">
    <name type="scientific">Variibacter gotjawalensis</name>
    <dbReference type="NCBI Taxonomy" id="1333996"/>
    <lineage>
        <taxon>Bacteria</taxon>
        <taxon>Pseudomonadati</taxon>
        <taxon>Pseudomonadota</taxon>
        <taxon>Alphaproteobacteria</taxon>
        <taxon>Hyphomicrobiales</taxon>
        <taxon>Nitrobacteraceae</taxon>
        <taxon>Variibacter</taxon>
    </lineage>
</organism>